<protein>
    <submittedName>
        <fullName evidence="4">HD-like signal output (HDOD) domain, no enzymatic activity</fullName>
    </submittedName>
</protein>
<dbReference type="InterPro" id="IPR001789">
    <property type="entry name" value="Sig_transdc_resp-reg_receiver"/>
</dbReference>
<dbReference type="Pfam" id="PF00072">
    <property type="entry name" value="Response_reg"/>
    <property type="match status" value="1"/>
</dbReference>
<feature type="domain" description="HDOD" evidence="3">
    <location>
        <begin position="141"/>
        <end position="339"/>
    </location>
</feature>
<evidence type="ECO:0000259" key="2">
    <source>
        <dbReference type="PROSITE" id="PS50110"/>
    </source>
</evidence>
<dbReference type="RefSeq" id="WP_093149315.1">
    <property type="nucleotide sequence ID" value="NZ_FNBW01000004.1"/>
</dbReference>
<sequence length="385" mass="41408">MDRPRIFFVDDEPHVLNGLRRMLRSRREAWDLMFFEDARRALVACGAEPATVVVCDLRMPGMDGVTLLDALRDRFPQTIRFVLSGQSEAEAGLRAAGIAHQFLSKPTDGPTLIAAIENALDLRERLGGKAVVALVASLTAIPALPGSYRELTEQLRRDTLDTEAIAEIVARDPGIATRLIQVANSSYFGAPKRIATVRGAVQFLGMETLKSLVLTYGVLSQVVHDRIGGAPVAQQIVETMLLKSALSARIARDLGWDRAERELVATVGLLSDVGLLVLIDNFPETFEPRIVDGVLQMEGLARLERAAFGVDHALVGAYLLGTWGLPDSLTGGVADQATGQCGSLATAGQIVALAGRLMLGEDMSPLEVRWPVSAWTAVAREGAPP</sequence>
<dbReference type="SUPFAM" id="SSF52172">
    <property type="entry name" value="CheY-like"/>
    <property type="match status" value="1"/>
</dbReference>
<dbReference type="Gene3D" id="3.40.50.2300">
    <property type="match status" value="1"/>
</dbReference>
<dbReference type="GO" id="GO:0000160">
    <property type="term" value="P:phosphorelay signal transduction system"/>
    <property type="evidence" value="ECO:0007669"/>
    <property type="project" value="InterPro"/>
</dbReference>
<accession>A0A8G2BG68</accession>
<dbReference type="InterPro" id="IPR011006">
    <property type="entry name" value="CheY-like_superfamily"/>
</dbReference>
<keyword evidence="5" id="KW-1185">Reference proteome</keyword>
<dbReference type="PANTHER" id="PTHR33525:SF4">
    <property type="entry name" value="CYCLIC DI-GMP PHOSPHODIESTERASE CDGJ"/>
    <property type="match status" value="1"/>
</dbReference>
<dbReference type="PROSITE" id="PS51833">
    <property type="entry name" value="HDOD"/>
    <property type="match status" value="1"/>
</dbReference>
<evidence type="ECO:0000313" key="5">
    <source>
        <dbReference type="Proteomes" id="UP000198615"/>
    </source>
</evidence>
<dbReference type="PROSITE" id="PS50110">
    <property type="entry name" value="RESPONSE_REGULATORY"/>
    <property type="match status" value="1"/>
</dbReference>
<dbReference type="SUPFAM" id="SSF109604">
    <property type="entry name" value="HD-domain/PDEase-like"/>
    <property type="match status" value="1"/>
</dbReference>
<evidence type="ECO:0000256" key="1">
    <source>
        <dbReference type="PROSITE-ProRule" id="PRU00169"/>
    </source>
</evidence>
<organism evidence="4 5">
    <name type="scientific">Thalassobaculum litoreum DSM 18839</name>
    <dbReference type="NCBI Taxonomy" id="1123362"/>
    <lineage>
        <taxon>Bacteria</taxon>
        <taxon>Pseudomonadati</taxon>
        <taxon>Pseudomonadota</taxon>
        <taxon>Alphaproteobacteria</taxon>
        <taxon>Rhodospirillales</taxon>
        <taxon>Thalassobaculaceae</taxon>
        <taxon>Thalassobaculum</taxon>
    </lineage>
</organism>
<gene>
    <name evidence="4" type="ORF">SAMN05660686_01490</name>
</gene>
<feature type="domain" description="Response regulatory" evidence="2">
    <location>
        <begin position="5"/>
        <end position="120"/>
    </location>
</feature>
<dbReference type="InterPro" id="IPR013976">
    <property type="entry name" value="HDOD"/>
</dbReference>
<dbReference type="SMART" id="SM00448">
    <property type="entry name" value="REC"/>
    <property type="match status" value="1"/>
</dbReference>
<dbReference type="Gene3D" id="1.10.3210.10">
    <property type="entry name" value="Hypothetical protein af1432"/>
    <property type="match status" value="1"/>
</dbReference>
<dbReference type="AlphaFoldDB" id="A0A8G2BG68"/>
<name>A0A8G2BG68_9PROT</name>
<evidence type="ECO:0000313" key="4">
    <source>
        <dbReference type="EMBL" id="SDF51188.1"/>
    </source>
</evidence>
<dbReference type="PIRSF" id="PIRSF036883">
    <property type="entry name" value="RR_HD-GYP_mod"/>
    <property type="match status" value="1"/>
</dbReference>
<dbReference type="InterPro" id="IPR014626">
    <property type="entry name" value="Sig_transdc_resp-reg_put"/>
</dbReference>
<dbReference type="Pfam" id="PF08668">
    <property type="entry name" value="HDOD"/>
    <property type="match status" value="1"/>
</dbReference>
<dbReference type="Proteomes" id="UP000198615">
    <property type="component" value="Unassembled WGS sequence"/>
</dbReference>
<feature type="modified residue" description="4-aspartylphosphate" evidence="1">
    <location>
        <position position="56"/>
    </location>
</feature>
<proteinExistence type="predicted"/>
<evidence type="ECO:0000259" key="3">
    <source>
        <dbReference type="PROSITE" id="PS51833"/>
    </source>
</evidence>
<reference evidence="4 5" key="1">
    <citation type="submission" date="2016-10" db="EMBL/GenBank/DDBJ databases">
        <authorList>
            <person name="Varghese N."/>
            <person name="Submissions S."/>
        </authorList>
    </citation>
    <scope>NUCLEOTIDE SEQUENCE [LARGE SCALE GENOMIC DNA]</scope>
    <source>
        <strain evidence="4 5">DSM 18839</strain>
    </source>
</reference>
<dbReference type="PANTHER" id="PTHR33525">
    <property type="match status" value="1"/>
</dbReference>
<dbReference type="InterPro" id="IPR052340">
    <property type="entry name" value="RNase_Y/CdgJ"/>
</dbReference>
<dbReference type="OrthoDB" id="9803649at2"/>
<keyword evidence="1" id="KW-0597">Phosphoprotein</keyword>
<comment type="caution">
    <text evidence="4">The sequence shown here is derived from an EMBL/GenBank/DDBJ whole genome shotgun (WGS) entry which is preliminary data.</text>
</comment>
<dbReference type="EMBL" id="FNBW01000004">
    <property type="protein sequence ID" value="SDF51188.1"/>
    <property type="molecule type" value="Genomic_DNA"/>
</dbReference>